<evidence type="ECO:0000259" key="6">
    <source>
        <dbReference type="Pfam" id="PF00732"/>
    </source>
</evidence>
<dbReference type="Proteomes" id="UP000046176">
    <property type="component" value="Unassembled WGS sequence"/>
</dbReference>
<keyword evidence="4" id="KW-0274">FAD</keyword>
<accession>A0A0T7FC57</accession>
<evidence type="ECO:0000256" key="5">
    <source>
        <dbReference type="ARBA" id="ARBA00023002"/>
    </source>
</evidence>
<name>A0A0T7FC57_NEOGA</name>
<proteinExistence type="inferred from homology"/>
<keyword evidence="5" id="KW-0560">Oxidoreductase</keyword>
<dbReference type="OrthoDB" id="9798604at2"/>
<reference evidence="8 9" key="1">
    <citation type="submission" date="2014-08" db="EMBL/GenBank/DDBJ databases">
        <authorList>
            <person name="Chen Y.-H."/>
        </authorList>
    </citation>
    <scope>NUCLEOTIDE SEQUENCE [LARGE SCALE GENOMIC DNA]</scope>
</reference>
<comment type="similarity">
    <text evidence="2">Belongs to the GMC oxidoreductase family.</text>
</comment>
<feature type="domain" description="Glucose-methanol-choline oxidoreductase N-terminal" evidence="6">
    <location>
        <begin position="219"/>
        <end position="296"/>
    </location>
</feature>
<evidence type="ECO:0000313" key="9">
    <source>
        <dbReference type="Proteomes" id="UP000046176"/>
    </source>
</evidence>
<gene>
    <name evidence="8" type="ORF">NGAL_HAMBI1145_13690</name>
</gene>
<dbReference type="RefSeq" id="WP_046665614.1">
    <property type="nucleotide sequence ID" value="NZ_CCRH01000003.1"/>
</dbReference>
<evidence type="ECO:0000256" key="3">
    <source>
        <dbReference type="ARBA" id="ARBA00022630"/>
    </source>
</evidence>
<evidence type="ECO:0000259" key="7">
    <source>
        <dbReference type="Pfam" id="PF05199"/>
    </source>
</evidence>
<dbReference type="Pfam" id="PF13450">
    <property type="entry name" value="NAD_binding_8"/>
    <property type="match status" value="1"/>
</dbReference>
<dbReference type="InterPro" id="IPR007867">
    <property type="entry name" value="GMC_OxRtase_C"/>
</dbReference>
<dbReference type="Pfam" id="PF00732">
    <property type="entry name" value="GMC_oxred_N"/>
    <property type="match status" value="1"/>
</dbReference>
<evidence type="ECO:0000256" key="1">
    <source>
        <dbReference type="ARBA" id="ARBA00001974"/>
    </source>
</evidence>
<dbReference type="InterPro" id="IPR051473">
    <property type="entry name" value="P2Ox-like"/>
</dbReference>
<dbReference type="AlphaFoldDB" id="A0A0T7FC57"/>
<dbReference type="GO" id="GO:0016614">
    <property type="term" value="F:oxidoreductase activity, acting on CH-OH group of donors"/>
    <property type="evidence" value="ECO:0007669"/>
    <property type="project" value="InterPro"/>
</dbReference>
<dbReference type="InterPro" id="IPR000172">
    <property type="entry name" value="GMC_OxRdtase_N"/>
</dbReference>
<protein>
    <submittedName>
        <fullName evidence="8">Glucose-methanol-choline oxidoreductase</fullName>
    </submittedName>
</protein>
<dbReference type="SUPFAM" id="SSF54373">
    <property type="entry name" value="FAD-linked reductases, C-terminal domain"/>
    <property type="match status" value="1"/>
</dbReference>
<dbReference type="GO" id="GO:0050660">
    <property type="term" value="F:flavin adenine dinucleotide binding"/>
    <property type="evidence" value="ECO:0007669"/>
    <property type="project" value="InterPro"/>
</dbReference>
<dbReference type="Gene3D" id="3.50.50.60">
    <property type="entry name" value="FAD/NAD(P)-binding domain"/>
    <property type="match status" value="2"/>
</dbReference>
<dbReference type="PANTHER" id="PTHR42784:SF1">
    <property type="entry name" value="PYRANOSE 2-OXIDASE"/>
    <property type="match status" value="1"/>
</dbReference>
<evidence type="ECO:0000256" key="4">
    <source>
        <dbReference type="ARBA" id="ARBA00022827"/>
    </source>
</evidence>
<evidence type="ECO:0000313" key="8">
    <source>
        <dbReference type="EMBL" id="CDZ32598.1"/>
    </source>
</evidence>
<organism evidence="8 9">
    <name type="scientific">Neorhizobium galegae bv. officinalis</name>
    <dbReference type="NCBI Taxonomy" id="323656"/>
    <lineage>
        <taxon>Bacteria</taxon>
        <taxon>Pseudomonadati</taxon>
        <taxon>Pseudomonadota</taxon>
        <taxon>Alphaproteobacteria</taxon>
        <taxon>Hyphomicrobiales</taxon>
        <taxon>Rhizobiaceae</taxon>
        <taxon>Rhizobium/Agrobacterium group</taxon>
        <taxon>Neorhizobium</taxon>
    </lineage>
</organism>
<dbReference type="SUPFAM" id="SSF51905">
    <property type="entry name" value="FAD/NAD(P)-binding domain"/>
    <property type="match status" value="1"/>
</dbReference>
<sequence length="552" mass="60534">MSQTVYDALVVGSGAAGSFAAKELTAQGLSVLLLEAGPSVGPKDFDPDRKKAAQKDLNIWERARATANGQAVQARAVFFKEWMSHLFINDRRNPYTTPPDAPFLWIRGRQAGGRLHTFGRVLLRWSDDDFRLHARTGQGVDWPLSYEELDPFYAEVESYLGLYGQEDRVSTLPDGIYSKRATLTPAEESFKAAVEGRWPERRVVSWRYIAPEAERIPRALRDAQSTSRLAIRYNAVVRRITTDSRTGMATGAEFTDSATGTTETVRASNVVVCASPIESIRLLLNSASSRHPQGLGNSSGTLGRYFMDQLPCLAMGSFPPVPGWMKDDSAPADPFYNASGGIFIPRFEPFGDGSQSGDFAYQGAVGRAPVSSNTPARMAFFGYGQMLPHADNRVTLDSRRTDTWNIPVPHIRCVMTAGERELLARQEETLIEIVRQAGGDLEFIGSPLGLKEMGKGAYPNADVLSRLMFRKMFHRSMSMGAAIHETGGIRMGTSPETSVLNSWNQSWDVPNLLVTDASSFPTSGVAGTTLTVMALTTRACRRLAQHGHGRPT</sequence>
<dbReference type="Pfam" id="PF05199">
    <property type="entry name" value="GMC_oxred_C"/>
    <property type="match status" value="1"/>
</dbReference>
<keyword evidence="3" id="KW-0285">Flavoprotein</keyword>
<comment type="cofactor">
    <cofactor evidence="1">
        <name>FAD</name>
        <dbReference type="ChEBI" id="CHEBI:57692"/>
    </cofactor>
</comment>
<feature type="domain" description="Glucose-methanol-choline oxidoreductase C-terminal" evidence="7">
    <location>
        <begin position="388"/>
        <end position="535"/>
    </location>
</feature>
<dbReference type="PANTHER" id="PTHR42784">
    <property type="entry name" value="PYRANOSE 2-OXIDASE"/>
    <property type="match status" value="1"/>
</dbReference>
<dbReference type="EMBL" id="CCRH01000003">
    <property type="protein sequence ID" value="CDZ32598.1"/>
    <property type="molecule type" value="Genomic_DNA"/>
</dbReference>
<dbReference type="InterPro" id="IPR036188">
    <property type="entry name" value="FAD/NAD-bd_sf"/>
</dbReference>
<evidence type="ECO:0000256" key="2">
    <source>
        <dbReference type="ARBA" id="ARBA00010790"/>
    </source>
</evidence>